<feature type="domain" description="Carboxylesterase type B" evidence="4">
    <location>
        <begin position="41"/>
        <end position="373"/>
    </location>
</feature>
<keyword evidence="3" id="KW-0732">Signal</keyword>
<dbReference type="InterPro" id="IPR019826">
    <property type="entry name" value="Carboxylesterase_B_AS"/>
</dbReference>
<feature type="signal peptide" evidence="3">
    <location>
        <begin position="1"/>
        <end position="24"/>
    </location>
</feature>
<sequence>MKKSFKLVTLAGAALALVACSNQSSEKTSSKSSQSADLTLRETAFGSVQGVDAGKVLTWYGVPYAGDVSGENRWIAPQDPEKWSETLDTTEPGEVAIQLSNGEVVGEENALNLDIYRPDSEAKDLPVMVFIHGGNNQTGKSTEISGASFVEDHDAIVVSVNYRLGALGFNPLQALKTGTDEENSGNYTLLDIAKSLQWVRDNIENFGGDSANVTLAGFSAGGRDVMATLISPTFEGLYDKAISFSGGLTLSDTAASQDVFASAIAPLVVEDGVKSNEEEAKAWLLSDDASVKDYLLKVDAGRLAGLMGNASIRMSVFPHLYTDGKVIPEEGFATKDYNDVPLLNLTGSSEFSLFSLFSPTFMSAVQDGSIATNETLASQYQFVANYGGQLYDYANVKGANEKLTQQGYTSDIYSTEVIFGHDKAVVGDQMALLGAFHGVFVPLLDTNSQNYASLVGEAYASDGAQALSKTFQDYLYNFIKTGNPNGDGLTTWNPWNDKQEVLQLDATSAEALATLTTQDDLSPATVIEAIAADTSISDVDKETMIKTVLNGRWFSYELDKAYDNLSEFDQANHQE</sequence>
<protein>
    <recommendedName>
        <fullName evidence="3">Carboxylic ester hydrolase</fullName>
        <ecNumber evidence="3">3.1.1.-</ecNumber>
    </recommendedName>
</protein>
<dbReference type="PANTHER" id="PTHR11559">
    <property type="entry name" value="CARBOXYLESTERASE"/>
    <property type="match status" value="1"/>
</dbReference>
<name>A0ABV8CV29_9STRE</name>
<dbReference type="PROSITE" id="PS51257">
    <property type="entry name" value="PROKAR_LIPOPROTEIN"/>
    <property type="match status" value="1"/>
</dbReference>
<dbReference type="EMBL" id="JBHRZV010000032">
    <property type="protein sequence ID" value="MFC3927942.1"/>
    <property type="molecule type" value="Genomic_DNA"/>
</dbReference>
<dbReference type="InterPro" id="IPR002018">
    <property type="entry name" value="CarbesteraseB"/>
</dbReference>
<feature type="chain" id="PRO_5045006089" description="Carboxylic ester hydrolase" evidence="3">
    <location>
        <begin position="25"/>
        <end position="575"/>
    </location>
</feature>
<organism evidence="5 6">
    <name type="scientific">Streptococcus caprae</name>
    <dbReference type="NCBI Taxonomy" id="1640501"/>
    <lineage>
        <taxon>Bacteria</taxon>
        <taxon>Bacillati</taxon>
        <taxon>Bacillota</taxon>
        <taxon>Bacilli</taxon>
        <taxon>Lactobacillales</taxon>
        <taxon>Streptococcaceae</taxon>
        <taxon>Streptococcus</taxon>
    </lineage>
</organism>
<dbReference type="Gene3D" id="3.40.50.1820">
    <property type="entry name" value="alpha/beta hydrolase"/>
    <property type="match status" value="1"/>
</dbReference>
<evidence type="ECO:0000259" key="4">
    <source>
        <dbReference type="Pfam" id="PF00135"/>
    </source>
</evidence>
<evidence type="ECO:0000256" key="1">
    <source>
        <dbReference type="ARBA" id="ARBA00005964"/>
    </source>
</evidence>
<keyword evidence="6" id="KW-1185">Reference proteome</keyword>
<dbReference type="InterPro" id="IPR050309">
    <property type="entry name" value="Type-B_Carboxylest/Lipase"/>
</dbReference>
<evidence type="ECO:0000313" key="6">
    <source>
        <dbReference type="Proteomes" id="UP001595807"/>
    </source>
</evidence>
<evidence type="ECO:0000256" key="2">
    <source>
        <dbReference type="ARBA" id="ARBA00022801"/>
    </source>
</evidence>
<comment type="similarity">
    <text evidence="1 3">Belongs to the type-B carboxylesterase/lipase family.</text>
</comment>
<dbReference type="Proteomes" id="UP001595807">
    <property type="component" value="Unassembled WGS sequence"/>
</dbReference>
<dbReference type="Pfam" id="PF00135">
    <property type="entry name" value="COesterase"/>
    <property type="match status" value="1"/>
</dbReference>
<reference evidence="6" key="1">
    <citation type="journal article" date="2019" name="Int. J. Syst. Evol. Microbiol.">
        <title>The Global Catalogue of Microorganisms (GCM) 10K type strain sequencing project: providing services to taxonomists for standard genome sequencing and annotation.</title>
        <authorList>
            <consortium name="The Broad Institute Genomics Platform"/>
            <consortium name="The Broad Institute Genome Sequencing Center for Infectious Disease"/>
            <person name="Wu L."/>
            <person name="Ma J."/>
        </authorList>
    </citation>
    <scope>NUCLEOTIDE SEQUENCE [LARGE SCALE GENOMIC DNA]</scope>
    <source>
        <strain evidence="6">CCUG 67170</strain>
    </source>
</reference>
<gene>
    <name evidence="5" type="ORF">ACFORF_04890</name>
</gene>
<dbReference type="InterPro" id="IPR029058">
    <property type="entry name" value="AB_hydrolase_fold"/>
</dbReference>
<comment type="caution">
    <text evidence="5">The sequence shown here is derived from an EMBL/GenBank/DDBJ whole genome shotgun (WGS) entry which is preliminary data.</text>
</comment>
<evidence type="ECO:0000313" key="5">
    <source>
        <dbReference type="EMBL" id="MFC3927942.1"/>
    </source>
</evidence>
<dbReference type="SUPFAM" id="SSF53474">
    <property type="entry name" value="alpha/beta-Hydrolases"/>
    <property type="match status" value="1"/>
</dbReference>
<accession>A0ABV8CV29</accession>
<dbReference type="EC" id="3.1.1.-" evidence="3"/>
<keyword evidence="2 3" id="KW-0378">Hydrolase</keyword>
<dbReference type="RefSeq" id="WP_380426030.1">
    <property type="nucleotide sequence ID" value="NZ_JBHRZV010000032.1"/>
</dbReference>
<dbReference type="PROSITE" id="PS00122">
    <property type="entry name" value="CARBOXYLESTERASE_B_1"/>
    <property type="match status" value="1"/>
</dbReference>
<proteinExistence type="inferred from homology"/>
<evidence type="ECO:0000256" key="3">
    <source>
        <dbReference type="RuleBase" id="RU361235"/>
    </source>
</evidence>